<gene>
    <name evidence="2" type="ORF">M422DRAFT_271033</name>
</gene>
<organism evidence="2 3">
    <name type="scientific">Sphaerobolus stellatus (strain SS14)</name>
    <dbReference type="NCBI Taxonomy" id="990650"/>
    <lineage>
        <taxon>Eukaryota</taxon>
        <taxon>Fungi</taxon>
        <taxon>Dikarya</taxon>
        <taxon>Basidiomycota</taxon>
        <taxon>Agaricomycotina</taxon>
        <taxon>Agaricomycetes</taxon>
        <taxon>Phallomycetidae</taxon>
        <taxon>Geastrales</taxon>
        <taxon>Sphaerobolaceae</taxon>
        <taxon>Sphaerobolus</taxon>
    </lineage>
</organism>
<dbReference type="OrthoDB" id="3269403at2759"/>
<feature type="compositionally biased region" description="Basic residues" evidence="1">
    <location>
        <begin position="272"/>
        <end position="282"/>
    </location>
</feature>
<sequence>MVVVGQVLVELRQRCRSHHVTCETLVPVPLGPGGIDLDLPQRSEAYTTDLITSKLSRLKAAWRKFRPRFLSDETIETADTLRQRIEETGETRAIEARHRSRRARKFERRVKTVKMTIVIDEDAQLNNGLAWKWLLKVLQQLGVDGMSSEDTDNSNIIETVYRVKVMEWRRNMDFELDLIDQKRLVDDEIYCPQGSKPAHRRRYTNCRTSARDPVPGLPRSFYDDKWYEGLSESYRTRTMCVSKDQFEWLEILSGRPRSSCSRAQSGRPTLCPRRRAKAKRRTSAPGNDASSSASDERDEYQVIFPGDTCPVYVADINMWKEDYEVREAAIDWEDDELCGKRFEEMSFYHIVDMAQPMTALDDDVHELTFDTASPLPVVDIPKVEWTPVLDILSGRIERAIKAIKETKPAAAPPNTPVVSSVPHSSRPVIVNRILDSTSSDGDIEEATVAPVRKRKPAGEPVEQDRHAVKKPKVAGEGTVTVDTEIIAVDEKRNVGAVPKKRIEPPQSDEAVWPSTKHGKTVAGRKRTVEAEVAAGSGGAASSGCMTGAQKVMVAAPDAANTHQLAVVGDGGAETADNGLQGAVIKGEGAEVL</sequence>
<evidence type="ECO:0000313" key="2">
    <source>
        <dbReference type="EMBL" id="KIJ27747.1"/>
    </source>
</evidence>
<feature type="region of interest" description="Disordered" evidence="1">
    <location>
        <begin position="502"/>
        <end position="524"/>
    </location>
</feature>
<keyword evidence="3" id="KW-1185">Reference proteome</keyword>
<dbReference type="HOGENOM" id="CLU_460910_0_0_1"/>
<name>A0A0C9UFF5_SPHS4</name>
<accession>A0A0C9UFF5</accession>
<evidence type="ECO:0000256" key="1">
    <source>
        <dbReference type="SAM" id="MobiDB-lite"/>
    </source>
</evidence>
<feature type="region of interest" description="Disordered" evidence="1">
    <location>
        <begin position="257"/>
        <end position="297"/>
    </location>
</feature>
<reference evidence="2 3" key="1">
    <citation type="submission" date="2014-06" db="EMBL/GenBank/DDBJ databases">
        <title>Evolutionary Origins and Diversification of the Mycorrhizal Mutualists.</title>
        <authorList>
            <consortium name="DOE Joint Genome Institute"/>
            <consortium name="Mycorrhizal Genomics Consortium"/>
            <person name="Kohler A."/>
            <person name="Kuo A."/>
            <person name="Nagy L.G."/>
            <person name="Floudas D."/>
            <person name="Copeland A."/>
            <person name="Barry K.W."/>
            <person name="Cichocki N."/>
            <person name="Veneault-Fourrey C."/>
            <person name="LaButti K."/>
            <person name="Lindquist E.A."/>
            <person name="Lipzen A."/>
            <person name="Lundell T."/>
            <person name="Morin E."/>
            <person name="Murat C."/>
            <person name="Riley R."/>
            <person name="Ohm R."/>
            <person name="Sun H."/>
            <person name="Tunlid A."/>
            <person name="Henrissat B."/>
            <person name="Grigoriev I.V."/>
            <person name="Hibbett D.S."/>
            <person name="Martin F."/>
        </authorList>
    </citation>
    <scope>NUCLEOTIDE SEQUENCE [LARGE SCALE GENOMIC DNA]</scope>
    <source>
        <strain evidence="2 3">SS14</strain>
    </source>
</reference>
<feature type="region of interest" description="Disordered" evidence="1">
    <location>
        <begin position="453"/>
        <end position="472"/>
    </location>
</feature>
<protein>
    <submittedName>
        <fullName evidence="2">Uncharacterized protein</fullName>
    </submittedName>
</protein>
<dbReference type="EMBL" id="KN837325">
    <property type="protein sequence ID" value="KIJ27747.1"/>
    <property type="molecule type" value="Genomic_DNA"/>
</dbReference>
<dbReference type="AlphaFoldDB" id="A0A0C9UFF5"/>
<proteinExistence type="predicted"/>
<feature type="compositionally biased region" description="Polar residues" evidence="1">
    <location>
        <begin position="257"/>
        <end position="267"/>
    </location>
</feature>
<dbReference type="Proteomes" id="UP000054279">
    <property type="component" value="Unassembled WGS sequence"/>
</dbReference>
<evidence type="ECO:0000313" key="3">
    <source>
        <dbReference type="Proteomes" id="UP000054279"/>
    </source>
</evidence>